<comment type="caution">
    <text evidence="7">The sequence shown here is derived from an EMBL/GenBank/DDBJ whole genome shotgun (WGS) entry which is preliminary data.</text>
</comment>
<feature type="domain" description="PDZ" evidence="6">
    <location>
        <begin position="90"/>
        <end position="154"/>
    </location>
</feature>
<dbReference type="SMART" id="SM00245">
    <property type="entry name" value="TSPc"/>
    <property type="match status" value="1"/>
</dbReference>
<dbReference type="InterPro" id="IPR005151">
    <property type="entry name" value="Tail-specific_protease"/>
</dbReference>
<dbReference type="SMART" id="SM00228">
    <property type="entry name" value="PDZ"/>
    <property type="match status" value="1"/>
</dbReference>
<dbReference type="GO" id="GO:0004175">
    <property type="term" value="F:endopeptidase activity"/>
    <property type="evidence" value="ECO:0007669"/>
    <property type="project" value="TreeGrafter"/>
</dbReference>
<evidence type="ECO:0000313" key="8">
    <source>
        <dbReference type="Proteomes" id="UP000808761"/>
    </source>
</evidence>
<dbReference type="Gene3D" id="3.90.226.10">
    <property type="entry name" value="2-enoyl-CoA Hydratase, Chain A, domain 1"/>
    <property type="match status" value="1"/>
</dbReference>
<dbReference type="NCBIfam" id="TIGR00225">
    <property type="entry name" value="prc"/>
    <property type="match status" value="1"/>
</dbReference>
<organism evidence="7 8">
    <name type="scientific">Candidatus Saganbacteria bacterium</name>
    <dbReference type="NCBI Taxonomy" id="2575572"/>
    <lineage>
        <taxon>Bacteria</taxon>
        <taxon>Bacillati</taxon>
        <taxon>Saganbacteria</taxon>
    </lineage>
</organism>
<keyword evidence="4 5" id="KW-0720">Serine protease</keyword>
<dbReference type="PANTHER" id="PTHR32060:SF30">
    <property type="entry name" value="CARBOXY-TERMINAL PROCESSING PROTEASE CTPA"/>
    <property type="match status" value="1"/>
</dbReference>
<dbReference type="Pfam" id="PF03572">
    <property type="entry name" value="Peptidase_S41"/>
    <property type="match status" value="1"/>
</dbReference>
<dbReference type="PANTHER" id="PTHR32060">
    <property type="entry name" value="TAIL-SPECIFIC PROTEASE"/>
    <property type="match status" value="1"/>
</dbReference>
<proteinExistence type="inferred from homology"/>
<keyword evidence="2 5" id="KW-0645">Protease</keyword>
<dbReference type="FunFam" id="2.30.42.10:FF:000063">
    <property type="entry name" value="Peptidase, S41 family"/>
    <property type="match status" value="1"/>
</dbReference>
<dbReference type="GO" id="GO:0006508">
    <property type="term" value="P:proteolysis"/>
    <property type="evidence" value="ECO:0007669"/>
    <property type="project" value="UniProtKB-KW"/>
</dbReference>
<evidence type="ECO:0000256" key="2">
    <source>
        <dbReference type="ARBA" id="ARBA00022670"/>
    </source>
</evidence>
<dbReference type="Gene3D" id="2.30.42.10">
    <property type="match status" value="1"/>
</dbReference>
<dbReference type="PROSITE" id="PS50106">
    <property type="entry name" value="PDZ"/>
    <property type="match status" value="1"/>
</dbReference>
<dbReference type="CDD" id="cd06782">
    <property type="entry name" value="cpPDZ_CPP-like"/>
    <property type="match status" value="1"/>
</dbReference>
<keyword evidence="3 5" id="KW-0378">Hydrolase</keyword>
<evidence type="ECO:0000313" key="7">
    <source>
        <dbReference type="EMBL" id="MBI5078464.1"/>
    </source>
</evidence>
<dbReference type="Proteomes" id="UP000808761">
    <property type="component" value="Unassembled WGS sequence"/>
</dbReference>
<dbReference type="CDD" id="cd07560">
    <property type="entry name" value="Peptidase_S41_CPP"/>
    <property type="match status" value="1"/>
</dbReference>
<evidence type="ECO:0000259" key="6">
    <source>
        <dbReference type="PROSITE" id="PS50106"/>
    </source>
</evidence>
<evidence type="ECO:0000256" key="1">
    <source>
        <dbReference type="ARBA" id="ARBA00009179"/>
    </source>
</evidence>
<gene>
    <name evidence="7" type="ORF">HZB08_00375</name>
</gene>
<dbReference type="InterPro" id="IPR001478">
    <property type="entry name" value="PDZ"/>
</dbReference>
<dbReference type="GO" id="GO:0008236">
    <property type="term" value="F:serine-type peptidase activity"/>
    <property type="evidence" value="ECO:0007669"/>
    <property type="project" value="UniProtKB-KW"/>
</dbReference>
<dbReference type="Pfam" id="PF22694">
    <property type="entry name" value="CtpB_N-like"/>
    <property type="match status" value="1"/>
</dbReference>
<dbReference type="GO" id="GO:0007165">
    <property type="term" value="P:signal transduction"/>
    <property type="evidence" value="ECO:0007669"/>
    <property type="project" value="TreeGrafter"/>
</dbReference>
<sequence length="395" mass="42842">MKKIRHLVVGAVIIAMIYTAGFSIGKGRAAEDLDTKLETFLDVLGLIKTKYVEKDIDNSKLVYGAIKGALESLDDPYSRFLEPKAYSEMRVRLKGTYSGIGIYIGMKDKMLTVISPIPGTPADKEGLKAKDKIVEIEGKNTKDMALEEAVSMIRGKAGTKVKLGIMRPGFKEPKIFNVSREKIEIKSTSFKMLEENIAYIKLNTFEKQSAPAEFKNALNAAKKKKARGLIIDLRGNGGGLLDNAIQIGSMFIKSGIIVMTVDREGSKEIKYSSGDVQWTSPTVVLVDESSASASEILAGALQDNKTATIVGTKSFGKASVQSVRVLSDDSAVLLTIAKYQTPNGTDISKKGIQPDVFVAEPTEEAIALKSEPVKPEKTEGDTQLTKAIEVLKAKL</sequence>
<dbReference type="InterPro" id="IPR055210">
    <property type="entry name" value="CtpA/B_N"/>
</dbReference>
<dbReference type="Pfam" id="PF00595">
    <property type="entry name" value="PDZ"/>
    <property type="match status" value="1"/>
</dbReference>
<accession>A0A9D6ULP2</accession>
<dbReference type="AlphaFoldDB" id="A0A9D6ULP2"/>
<comment type="similarity">
    <text evidence="1 5">Belongs to the peptidase S41A family.</text>
</comment>
<protein>
    <submittedName>
        <fullName evidence="7">S41 family peptidase</fullName>
    </submittedName>
</protein>
<dbReference type="InterPro" id="IPR029045">
    <property type="entry name" value="ClpP/crotonase-like_dom_sf"/>
</dbReference>
<dbReference type="GO" id="GO:0030288">
    <property type="term" value="C:outer membrane-bounded periplasmic space"/>
    <property type="evidence" value="ECO:0007669"/>
    <property type="project" value="TreeGrafter"/>
</dbReference>
<evidence type="ECO:0000256" key="3">
    <source>
        <dbReference type="ARBA" id="ARBA00022801"/>
    </source>
</evidence>
<dbReference type="SUPFAM" id="SSF50156">
    <property type="entry name" value="PDZ domain-like"/>
    <property type="match status" value="1"/>
</dbReference>
<name>A0A9D6ULP2_UNCSA</name>
<dbReference type="InterPro" id="IPR004447">
    <property type="entry name" value="Peptidase_S41A"/>
</dbReference>
<dbReference type="EMBL" id="JACRKR010000018">
    <property type="protein sequence ID" value="MBI5078464.1"/>
    <property type="molecule type" value="Genomic_DNA"/>
</dbReference>
<dbReference type="SUPFAM" id="SSF52096">
    <property type="entry name" value="ClpP/crotonase"/>
    <property type="match status" value="1"/>
</dbReference>
<evidence type="ECO:0000256" key="4">
    <source>
        <dbReference type="ARBA" id="ARBA00022825"/>
    </source>
</evidence>
<dbReference type="InterPro" id="IPR036034">
    <property type="entry name" value="PDZ_sf"/>
</dbReference>
<reference evidence="7" key="1">
    <citation type="submission" date="2020-07" db="EMBL/GenBank/DDBJ databases">
        <title>Huge and variable diversity of episymbiotic CPR bacteria and DPANN archaea in groundwater ecosystems.</title>
        <authorList>
            <person name="He C.Y."/>
            <person name="Keren R."/>
            <person name="Whittaker M."/>
            <person name="Farag I.F."/>
            <person name="Doudna J."/>
            <person name="Cate J.H.D."/>
            <person name="Banfield J.F."/>
        </authorList>
    </citation>
    <scope>NUCLEOTIDE SEQUENCE</scope>
    <source>
        <strain evidence="7">NC_groundwater_1860_Pr3_B-0.1um_51_7</strain>
    </source>
</reference>
<evidence type="ECO:0000256" key="5">
    <source>
        <dbReference type="RuleBase" id="RU004404"/>
    </source>
</evidence>
<dbReference type="Gene3D" id="3.30.750.44">
    <property type="match status" value="1"/>
</dbReference>